<feature type="domain" description="Response regulatory" evidence="11">
    <location>
        <begin position="6"/>
        <end position="123"/>
    </location>
</feature>
<dbReference type="PANTHER" id="PTHR42713:SF3">
    <property type="entry name" value="TRANSCRIPTIONAL REGULATORY PROTEIN HPTR"/>
    <property type="match status" value="1"/>
</dbReference>
<keyword evidence="5" id="KW-0805">Transcription regulation</keyword>
<evidence type="ECO:0000256" key="6">
    <source>
        <dbReference type="ARBA" id="ARBA00023125"/>
    </source>
</evidence>
<comment type="subcellular location">
    <subcellularLocation>
        <location evidence="1">Cytoplasm</location>
    </subcellularLocation>
</comment>
<dbReference type="PANTHER" id="PTHR42713">
    <property type="entry name" value="HISTIDINE KINASE-RELATED"/>
    <property type="match status" value="1"/>
</dbReference>
<dbReference type="Pfam" id="PF00072">
    <property type="entry name" value="Response_reg"/>
    <property type="match status" value="1"/>
</dbReference>
<evidence type="ECO:0000256" key="7">
    <source>
        <dbReference type="ARBA" id="ARBA00023163"/>
    </source>
</evidence>
<dbReference type="SMART" id="SM00448">
    <property type="entry name" value="REC"/>
    <property type="match status" value="1"/>
</dbReference>
<dbReference type="InterPro" id="IPR051552">
    <property type="entry name" value="HptR"/>
</dbReference>
<keyword evidence="4" id="KW-0902">Two-component regulatory system</keyword>
<dbReference type="SUPFAM" id="SSF46689">
    <property type="entry name" value="Homeodomain-like"/>
    <property type="match status" value="1"/>
</dbReference>
<feature type="coiled-coil region" evidence="9">
    <location>
        <begin position="112"/>
        <end position="142"/>
    </location>
</feature>
<keyword evidence="7" id="KW-0804">Transcription</keyword>
<dbReference type="RefSeq" id="WP_204654670.1">
    <property type="nucleotide sequence ID" value="NZ_JAFBFD010000034.1"/>
</dbReference>
<evidence type="ECO:0000256" key="1">
    <source>
        <dbReference type="ARBA" id="ARBA00004496"/>
    </source>
</evidence>
<dbReference type="SUPFAM" id="SSF52172">
    <property type="entry name" value="CheY-like"/>
    <property type="match status" value="1"/>
</dbReference>
<evidence type="ECO:0000259" key="10">
    <source>
        <dbReference type="PROSITE" id="PS01124"/>
    </source>
</evidence>
<dbReference type="InterPro" id="IPR009057">
    <property type="entry name" value="Homeodomain-like_sf"/>
</dbReference>
<name>A0ABV9MW21_9ENTE</name>
<dbReference type="InterPro" id="IPR018060">
    <property type="entry name" value="HTH_AraC"/>
</dbReference>
<keyword evidence="3 8" id="KW-0597">Phosphoprotein</keyword>
<evidence type="ECO:0000256" key="2">
    <source>
        <dbReference type="ARBA" id="ARBA00022490"/>
    </source>
</evidence>
<dbReference type="InterPro" id="IPR001789">
    <property type="entry name" value="Sig_transdc_resp-reg_receiver"/>
</dbReference>
<dbReference type="SMART" id="SM00342">
    <property type="entry name" value="HTH_ARAC"/>
    <property type="match status" value="1"/>
</dbReference>
<evidence type="ECO:0000256" key="8">
    <source>
        <dbReference type="PROSITE-ProRule" id="PRU00169"/>
    </source>
</evidence>
<dbReference type="Pfam" id="PF12833">
    <property type="entry name" value="HTH_18"/>
    <property type="match status" value="1"/>
</dbReference>
<dbReference type="CDD" id="cd17536">
    <property type="entry name" value="REC_YesN-like"/>
    <property type="match status" value="1"/>
</dbReference>
<evidence type="ECO:0000313" key="13">
    <source>
        <dbReference type="Proteomes" id="UP001595969"/>
    </source>
</evidence>
<dbReference type="InterPro" id="IPR011006">
    <property type="entry name" value="CheY-like_superfamily"/>
</dbReference>
<proteinExistence type="predicted"/>
<dbReference type="EMBL" id="JBHSGS010000034">
    <property type="protein sequence ID" value="MFC4719339.1"/>
    <property type="molecule type" value="Genomic_DNA"/>
</dbReference>
<evidence type="ECO:0000256" key="5">
    <source>
        <dbReference type="ARBA" id="ARBA00023015"/>
    </source>
</evidence>
<comment type="caution">
    <text evidence="12">The sequence shown here is derived from an EMBL/GenBank/DDBJ whole genome shotgun (WGS) entry which is preliminary data.</text>
</comment>
<dbReference type="Gene3D" id="3.40.50.2300">
    <property type="match status" value="1"/>
</dbReference>
<organism evidence="12 13">
    <name type="scientific">Enterococcus lemanii</name>
    <dbReference type="NCBI Taxonomy" id="1159752"/>
    <lineage>
        <taxon>Bacteria</taxon>
        <taxon>Bacillati</taxon>
        <taxon>Bacillota</taxon>
        <taxon>Bacilli</taxon>
        <taxon>Lactobacillales</taxon>
        <taxon>Enterococcaceae</taxon>
        <taxon>Enterococcus</taxon>
    </lineage>
</organism>
<evidence type="ECO:0000256" key="4">
    <source>
        <dbReference type="ARBA" id="ARBA00023012"/>
    </source>
</evidence>
<protein>
    <submittedName>
        <fullName evidence="12">Response regulator</fullName>
    </submittedName>
</protein>
<dbReference type="PRINTS" id="PR00032">
    <property type="entry name" value="HTHARAC"/>
</dbReference>
<keyword evidence="2" id="KW-0963">Cytoplasm</keyword>
<feature type="modified residue" description="4-aspartylphosphate" evidence="8">
    <location>
        <position position="58"/>
    </location>
</feature>
<feature type="domain" description="HTH araC/xylS-type" evidence="10">
    <location>
        <begin position="436"/>
        <end position="535"/>
    </location>
</feature>
<dbReference type="PROSITE" id="PS01124">
    <property type="entry name" value="HTH_ARAC_FAMILY_2"/>
    <property type="match status" value="1"/>
</dbReference>
<keyword evidence="13" id="KW-1185">Reference proteome</keyword>
<dbReference type="Gene3D" id="1.10.10.60">
    <property type="entry name" value="Homeodomain-like"/>
    <property type="match status" value="2"/>
</dbReference>
<reference evidence="13" key="1">
    <citation type="journal article" date="2019" name="Int. J. Syst. Evol. Microbiol.">
        <title>The Global Catalogue of Microorganisms (GCM) 10K type strain sequencing project: providing services to taxonomists for standard genome sequencing and annotation.</title>
        <authorList>
            <consortium name="The Broad Institute Genomics Platform"/>
            <consortium name="The Broad Institute Genome Sequencing Center for Infectious Disease"/>
            <person name="Wu L."/>
            <person name="Ma J."/>
        </authorList>
    </citation>
    <scope>NUCLEOTIDE SEQUENCE [LARGE SCALE GENOMIC DNA]</scope>
    <source>
        <strain evidence="13">CGMCC 1.19032</strain>
    </source>
</reference>
<dbReference type="InterPro" id="IPR020449">
    <property type="entry name" value="Tscrpt_reg_AraC-type_HTH"/>
</dbReference>
<accession>A0ABV9MW21</accession>
<gene>
    <name evidence="12" type="ORF">ACFO5I_06305</name>
</gene>
<evidence type="ECO:0000256" key="3">
    <source>
        <dbReference type="ARBA" id="ARBA00022553"/>
    </source>
</evidence>
<evidence type="ECO:0000313" key="12">
    <source>
        <dbReference type="EMBL" id="MFC4719339.1"/>
    </source>
</evidence>
<evidence type="ECO:0000259" key="11">
    <source>
        <dbReference type="PROSITE" id="PS50110"/>
    </source>
</evidence>
<dbReference type="PROSITE" id="PS50110">
    <property type="entry name" value="RESPONSE_REGULATORY"/>
    <property type="match status" value="1"/>
</dbReference>
<keyword evidence="9" id="KW-0175">Coiled coil</keyword>
<keyword evidence="6" id="KW-0238">DNA-binding</keyword>
<sequence length="539" mass="62292">MANYYKVLLVDDEEEIREGMARRVPWADLGLVICGTAENGIEALDLVEKENPDIIITDIQMPFMDGLEFIEQARKRLPLSKFIVFSGYDVFEYAQKSVSLHVTEYLLKPFSAQDLSDVLLKIKQQMDQEKQERRDLASLQARFDESLPLLQQSFLLGCLSGFLPPERILQQKPSFSFSNHEAYSVILFEVGTGKENNYFIGREELYLMSIKEFVSQKLPLEIVNHTFIFGEYVVAILAFPPNFEVGNLVKQVNDICREASQISTQIVLAGLSQKIKELTFLPQAFREAQDALTYSYRLDRSEWFATYQKDIAKEQAVTALLLTENEERTFTNLIKLGNKELLTQAINESFKRIKEQHVPLKYYQVYLLEHVTLLLKIAHSYSFEPMDVFGEDLLKMVEDLQKVSLEEMTNWFLTKSQQLNEKIQWSTADSGKAVIQKAKLLVKEQYSDPELTIEKMSQALFLSPAYFSSLFKKETGQSFISFLTEERLQQARQLMETTNDKSYVVAEKVGYSEPNYFSYVFKKRFGLSPSKYRNQMAKV</sequence>
<dbReference type="Proteomes" id="UP001595969">
    <property type="component" value="Unassembled WGS sequence"/>
</dbReference>
<evidence type="ECO:0000256" key="9">
    <source>
        <dbReference type="SAM" id="Coils"/>
    </source>
</evidence>